<evidence type="ECO:0000313" key="8">
    <source>
        <dbReference type="Proteomes" id="UP000660729"/>
    </source>
</evidence>
<dbReference type="Proteomes" id="UP000660729">
    <property type="component" value="Unassembled WGS sequence"/>
</dbReference>
<evidence type="ECO:0000256" key="3">
    <source>
        <dbReference type="ARBA" id="ARBA00022827"/>
    </source>
</evidence>
<feature type="domain" description="FAD-binding" evidence="6">
    <location>
        <begin position="6"/>
        <end position="352"/>
    </location>
</feature>
<protein>
    <submittedName>
        <fullName evidence="7">FAD-dependent monooxygenase OpS4</fullName>
    </submittedName>
</protein>
<evidence type="ECO:0000313" key="7">
    <source>
        <dbReference type="EMBL" id="KAF7196851.1"/>
    </source>
</evidence>
<evidence type="ECO:0000256" key="1">
    <source>
        <dbReference type="ARBA" id="ARBA00007992"/>
    </source>
</evidence>
<dbReference type="PRINTS" id="PR00420">
    <property type="entry name" value="RNGMNOXGNASE"/>
</dbReference>
<keyword evidence="8" id="KW-1185">Reference proteome</keyword>
<name>A0A8H6RV93_9PEZI</name>
<dbReference type="GO" id="GO:0071949">
    <property type="term" value="F:FAD binding"/>
    <property type="evidence" value="ECO:0007669"/>
    <property type="project" value="InterPro"/>
</dbReference>
<dbReference type="PANTHER" id="PTHR13789">
    <property type="entry name" value="MONOOXYGENASE"/>
    <property type="match status" value="1"/>
</dbReference>
<keyword evidence="5 7" id="KW-0503">Monooxygenase</keyword>
<dbReference type="Gene3D" id="3.50.50.60">
    <property type="entry name" value="FAD/NAD(P)-binding domain"/>
    <property type="match status" value="1"/>
</dbReference>
<keyword evidence="4" id="KW-0560">Oxidoreductase</keyword>
<dbReference type="PANTHER" id="PTHR13789:SF147">
    <property type="entry name" value="PUTATIVE (AFU_ORTHOLOGUE AFUA_2G01950)-RELATED"/>
    <property type="match status" value="1"/>
</dbReference>
<sequence length="448" mass="49456">MTSLTISIIGGGIAGLATALAISKEQPKHKISIYESAPQLSELGAGIQLSSNATRILYNLGIGNEFRKVANQPKIMSMHRYADDTLIGEIAQNPMSQIEYGYPAWTVFRPDIQKLLAEAVRKEEGVELVLGKRVKSVDPNEGRIFFENGEEVVSDLIIGADGLRGKVRECIPENFGFKARAFSEHCFRAVVPKEKMEMFPETKELMELDSLNMVWCGPGLCMLGYPVASGELYNLVLSVPRPPDEDAVGKWSQPGDVKEGEKLLEIFCPRARRLWSLVEECNKWTLGDLPALPTFVSESGRLVLVGDCAHAILPHSGQGGAQALEDAAALAVFVGSVKEKSELQSKMRQWSDLRQARMNGVRRFAMGNQKFLTMADGPDQQKRDQMWAAMTAGWKKALEENGEEGIRAKARATKLDPQSEDMRSPETRMYLYGYDAAEEARKIVAAAA</sequence>
<organism evidence="7 8">
    <name type="scientific">Pseudocercospora fuligena</name>
    <dbReference type="NCBI Taxonomy" id="685502"/>
    <lineage>
        <taxon>Eukaryota</taxon>
        <taxon>Fungi</taxon>
        <taxon>Dikarya</taxon>
        <taxon>Ascomycota</taxon>
        <taxon>Pezizomycotina</taxon>
        <taxon>Dothideomycetes</taxon>
        <taxon>Dothideomycetidae</taxon>
        <taxon>Mycosphaerellales</taxon>
        <taxon>Mycosphaerellaceae</taxon>
        <taxon>Pseudocercospora</taxon>
    </lineage>
</organism>
<evidence type="ECO:0000259" key="6">
    <source>
        <dbReference type="Pfam" id="PF01494"/>
    </source>
</evidence>
<dbReference type="InterPro" id="IPR036188">
    <property type="entry name" value="FAD/NAD-bd_sf"/>
</dbReference>
<dbReference type="Pfam" id="PF01494">
    <property type="entry name" value="FAD_binding_3"/>
    <property type="match status" value="1"/>
</dbReference>
<keyword evidence="2" id="KW-0285">Flavoprotein</keyword>
<dbReference type="InterPro" id="IPR050493">
    <property type="entry name" value="FAD-dep_Monooxygenase_BioMet"/>
</dbReference>
<reference evidence="7" key="1">
    <citation type="submission" date="2020-04" db="EMBL/GenBank/DDBJ databases">
        <title>Draft genome resource of the tomato pathogen Pseudocercospora fuligena.</title>
        <authorList>
            <person name="Zaccaron A."/>
        </authorList>
    </citation>
    <scope>NUCLEOTIDE SEQUENCE</scope>
    <source>
        <strain evidence="7">PF001</strain>
    </source>
</reference>
<dbReference type="GO" id="GO:0004497">
    <property type="term" value="F:monooxygenase activity"/>
    <property type="evidence" value="ECO:0007669"/>
    <property type="project" value="UniProtKB-KW"/>
</dbReference>
<dbReference type="EMBL" id="JABCIY010000022">
    <property type="protein sequence ID" value="KAF7196851.1"/>
    <property type="molecule type" value="Genomic_DNA"/>
</dbReference>
<evidence type="ECO:0000256" key="2">
    <source>
        <dbReference type="ARBA" id="ARBA00022630"/>
    </source>
</evidence>
<evidence type="ECO:0000256" key="4">
    <source>
        <dbReference type="ARBA" id="ARBA00023002"/>
    </source>
</evidence>
<keyword evidence="3" id="KW-0274">FAD</keyword>
<evidence type="ECO:0000256" key="5">
    <source>
        <dbReference type="ARBA" id="ARBA00023033"/>
    </source>
</evidence>
<dbReference type="AlphaFoldDB" id="A0A8H6RV93"/>
<comment type="similarity">
    <text evidence="1">Belongs to the paxM FAD-dependent monooxygenase family.</text>
</comment>
<dbReference type="OrthoDB" id="16820at2759"/>
<dbReference type="InterPro" id="IPR002938">
    <property type="entry name" value="FAD-bd"/>
</dbReference>
<comment type="caution">
    <text evidence="7">The sequence shown here is derived from an EMBL/GenBank/DDBJ whole genome shotgun (WGS) entry which is preliminary data.</text>
</comment>
<dbReference type="SUPFAM" id="SSF54373">
    <property type="entry name" value="FAD-linked reductases, C-terminal domain"/>
    <property type="match status" value="1"/>
</dbReference>
<gene>
    <name evidence="7" type="ORF">HII31_01769</name>
</gene>
<proteinExistence type="inferred from homology"/>
<accession>A0A8H6RV93</accession>
<dbReference type="SUPFAM" id="SSF51905">
    <property type="entry name" value="FAD/NAD(P)-binding domain"/>
    <property type="match status" value="1"/>
</dbReference>